<organism evidence="9">
    <name type="scientific">Daphnia pulex</name>
    <name type="common">Water flea</name>
    <dbReference type="NCBI Taxonomy" id="6669"/>
    <lineage>
        <taxon>Eukaryota</taxon>
        <taxon>Metazoa</taxon>
        <taxon>Ecdysozoa</taxon>
        <taxon>Arthropoda</taxon>
        <taxon>Crustacea</taxon>
        <taxon>Branchiopoda</taxon>
        <taxon>Diplostraca</taxon>
        <taxon>Cladocera</taxon>
        <taxon>Anomopoda</taxon>
        <taxon>Daphniidae</taxon>
        <taxon>Daphnia</taxon>
    </lineage>
</organism>
<evidence type="ECO:0000256" key="5">
    <source>
        <dbReference type="ARBA" id="ARBA00023274"/>
    </source>
</evidence>
<dbReference type="GO" id="GO:0015935">
    <property type="term" value="C:small ribosomal subunit"/>
    <property type="evidence" value="ECO:0007669"/>
    <property type="project" value="UniProtKB-ARBA"/>
</dbReference>
<protein>
    <recommendedName>
        <fullName evidence="6">Small ribosomal subunit protein bS16m</fullName>
    </recommendedName>
    <alternativeName>
        <fullName evidence="7">28S ribosomal protein S16, mitochondrial</fullName>
    </alternativeName>
</protein>
<dbReference type="AlphaFoldDB" id="A0A4Y7MXA4"/>
<evidence type="ECO:0000256" key="3">
    <source>
        <dbReference type="ARBA" id="ARBA00022980"/>
    </source>
</evidence>
<dbReference type="GO" id="GO:0006412">
    <property type="term" value="P:translation"/>
    <property type="evidence" value="ECO:0007669"/>
    <property type="project" value="InterPro"/>
</dbReference>
<evidence type="ECO:0000256" key="1">
    <source>
        <dbReference type="ARBA" id="ARBA00004173"/>
    </source>
</evidence>
<feature type="compositionally biased region" description="Basic and acidic residues" evidence="8">
    <location>
        <begin position="127"/>
        <end position="137"/>
    </location>
</feature>
<dbReference type="EMBL" id="LR015653">
    <property type="protein sequence ID" value="SVE85272.1"/>
    <property type="molecule type" value="mRNA"/>
</dbReference>
<dbReference type="GO" id="GO:0005743">
    <property type="term" value="C:mitochondrial inner membrane"/>
    <property type="evidence" value="ECO:0007669"/>
    <property type="project" value="UniProtKB-ARBA"/>
</dbReference>
<evidence type="ECO:0000256" key="6">
    <source>
        <dbReference type="ARBA" id="ARBA00035263"/>
    </source>
</evidence>
<accession>A0A4Y7MXA4</accession>
<keyword evidence="3" id="KW-0689">Ribosomal protein</keyword>
<evidence type="ECO:0000256" key="2">
    <source>
        <dbReference type="ARBA" id="ARBA00006668"/>
    </source>
</evidence>
<dbReference type="GO" id="GO:0005759">
    <property type="term" value="C:mitochondrial matrix"/>
    <property type="evidence" value="ECO:0007669"/>
    <property type="project" value="UniProtKB-ARBA"/>
</dbReference>
<dbReference type="FunFam" id="3.30.1320.10:FF:000004">
    <property type="entry name" value="28S ribosomal protein S16, mitochondrial"/>
    <property type="match status" value="1"/>
</dbReference>
<dbReference type="Pfam" id="PF00886">
    <property type="entry name" value="Ribosomal_S16"/>
    <property type="match status" value="1"/>
</dbReference>
<dbReference type="GO" id="GO:0003735">
    <property type="term" value="F:structural constituent of ribosome"/>
    <property type="evidence" value="ECO:0007669"/>
    <property type="project" value="InterPro"/>
</dbReference>
<dbReference type="OrthoDB" id="407221at2759"/>
<dbReference type="SUPFAM" id="SSF54565">
    <property type="entry name" value="Ribosomal protein S16"/>
    <property type="match status" value="1"/>
</dbReference>
<proteinExistence type="evidence at transcript level"/>
<dbReference type="PANTHER" id="PTHR12919:SF20">
    <property type="entry name" value="SMALL RIBOSOMAL SUBUNIT PROTEIN BS16M"/>
    <property type="match status" value="1"/>
</dbReference>
<comment type="subcellular location">
    <subcellularLocation>
        <location evidence="1">Mitochondrion</location>
    </subcellularLocation>
</comment>
<keyword evidence="4" id="KW-0496">Mitochondrion</keyword>
<name>A0A4Y7MXA4_DAPPU</name>
<dbReference type="Gene3D" id="3.30.1320.10">
    <property type="match status" value="2"/>
</dbReference>
<evidence type="ECO:0000256" key="4">
    <source>
        <dbReference type="ARBA" id="ARBA00023128"/>
    </source>
</evidence>
<dbReference type="InterPro" id="IPR023803">
    <property type="entry name" value="Ribosomal_bS16_dom_sf"/>
</dbReference>
<comment type="similarity">
    <text evidence="2">Belongs to the bacterial ribosomal protein bS16 family.</text>
</comment>
<evidence type="ECO:0000256" key="8">
    <source>
        <dbReference type="SAM" id="MobiDB-lite"/>
    </source>
</evidence>
<gene>
    <name evidence="9" type="primary">EOG090X0KAD</name>
</gene>
<dbReference type="InterPro" id="IPR000307">
    <property type="entry name" value="Ribosomal_bS16"/>
</dbReference>
<feature type="region of interest" description="Disordered" evidence="8">
    <location>
        <begin position="127"/>
        <end position="152"/>
    </location>
</feature>
<evidence type="ECO:0000256" key="7">
    <source>
        <dbReference type="ARBA" id="ARBA00035438"/>
    </source>
</evidence>
<sequence>MASAIPTFTKIGKVIRLNKHGCTNRPFYHIVVQKVKRKCYISHMKISITLKKKYYTRDNFDGPVIEQVGSYDAMPNSQHEKLVAVNFERVQYWLAQGAGMSNPVAQLLGLSGFLPNHPQTLIQSWKNRREPPRERKLQPIKGIAPPLDNPKI</sequence>
<reference evidence="9" key="1">
    <citation type="submission" date="2018-08" db="EMBL/GenBank/DDBJ databases">
        <authorList>
            <person name="Cornetti L."/>
        </authorList>
    </citation>
    <scope>NUCLEOTIDE SEQUENCE</scope>
    <source>
        <strain evidence="9">TCO</strain>
    </source>
</reference>
<evidence type="ECO:0000313" key="9">
    <source>
        <dbReference type="EMBL" id="SVE85272.1"/>
    </source>
</evidence>
<keyword evidence="5" id="KW-0687">Ribonucleoprotein</keyword>
<dbReference type="PANTHER" id="PTHR12919">
    <property type="entry name" value="30S RIBOSOMAL PROTEIN S16"/>
    <property type="match status" value="1"/>
</dbReference>